<comment type="caution">
    <text evidence="5">The sequence shown here is derived from an EMBL/GenBank/DDBJ whole genome shotgun (WGS) entry which is preliminary data.</text>
</comment>
<evidence type="ECO:0000259" key="4">
    <source>
        <dbReference type="PROSITE" id="PS50089"/>
    </source>
</evidence>
<reference evidence="5 6" key="1">
    <citation type="submission" date="2018-10" db="EMBL/GenBank/DDBJ databases">
        <title>A high-quality apple genome assembly.</title>
        <authorList>
            <person name="Hu J."/>
        </authorList>
    </citation>
    <scope>NUCLEOTIDE SEQUENCE [LARGE SCALE GENOMIC DNA]</scope>
    <source>
        <strain evidence="6">cv. HFTH1</strain>
        <tissue evidence="5">Young leaf</tissue>
    </source>
</reference>
<dbReference type="PROSITE" id="PS51375">
    <property type="entry name" value="PPR"/>
    <property type="match status" value="5"/>
</dbReference>
<feature type="repeat" description="PPR" evidence="3">
    <location>
        <begin position="253"/>
        <end position="283"/>
    </location>
</feature>
<dbReference type="GO" id="GO:0009451">
    <property type="term" value="P:RNA modification"/>
    <property type="evidence" value="ECO:0007669"/>
    <property type="project" value="InterPro"/>
</dbReference>
<dbReference type="Pfam" id="PF13639">
    <property type="entry name" value="zf-RING_2"/>
    <property type="match status" value="1"/>
</dbReference>
<evidence type="ECO:0000256" key="3">
    <source>
        <dbReference type="PROSITE-ProRule" id="PRU00708"/>
    </source>
</evidence>
<dbReference type="Pfam" id="PF01535">
    <property type="entry name" value="PPR"/>
    <property type="match status" value="4"/>
</dbReference>
<dbReference type="InterPro" id="IPR011990">
    <property type="entry name" value="TPR-like_helical_dom_sf"/>
</dbReference>
<dbReference type="InterPro" id="IPR046960">
    <property type="entry name" value="PPR_At4g14850-like_plant"/>
</dbReference>
<dbReference type="InterPro" id="IPR001841">
    <property type="entry name" value="Znf_RING"/>
</dbReference>
<evidence type="ECO:0000256" key="1">
    <source>
        <dbReference type="ARBA" id="ARBA00022737"/>
    </source>
</evidence>
<protein>
    <recommendedName>
        <fullName evidence="4">RING-type domain-containing protein</fullName>
    </recommendedName>
</protein>
<proteinExistence type="predicted"/>
<dbReference type="PANTHER" id="PTHR47926:SF412">
    <property type="entry name" value="PENTATRICOPEPTIDE REPEAT-CONTAINING PROTEIN"/>
    <property type="match status" value="1"/>
</dbReference>
<organism evidence="5 6">
    <name type="scientific">Malus domestica</name>
    <name type="common">Apple</name>
    <name type="synonym">Pyrus malus</name>
    <dbReference type="NCBI Taxonomy" id="3750"/>
    <lineage>
        <taxon>Eukaryota</taxon>
        <taxon>Viridiplantae</taxon>
        <taxon>Streptophyta</taxon>
        <taxon>Embryophyta</taxon>
        <taxon>Tracheophyta</taxon>
        <taxon>Spermatophyta</taxon>
        <taxon>Magnoliopsida</taxon>
        <taxon>eudicotyledons</taxon>
        <taxon>Gunneridae</taxon>
        <taxon>Pentapetalae</taxon>
        <taxon>rosids</taxon>
        <taxon>fabids</taxon>
        <taxon>Rosales</taxon>
        <taxon>Rosaceae</taxon>
        <taxon>Amygdaloideae</taxon>
        <taxon>Maleae</taxon>
        <taxon>Malus</taxon>
    </lineage>
</organism>
<evidence type="ECO:0000313" key="5">
    <source>
        <dbReference type="EMBL" id="RXH77545.1"/>
    </source>
</evidence>
<feature type="repeat" description="PPR" evidence="3">
    <location>
        <begin position="80"/>
        <end position="114"/>
    </location>
</feature>
<dbReference type="PANTHER" id="PTHR47926">
    <property type="entry name" value="PENTATRICOPEPTIDE REPEAT-CONTAINING PROTEIN"/>
    <property type="match status" value="1"/>
</dbReference>
<dbReference type="GO" id="GO:0008270">
    <property type="term" value="F:zinc ion binding"/>
    <property type="evidence" value="ECO:0007669"/>
    <property type="project" value="UniProtKB-KW"/>
</dbReference>
<dbReference type="STRING" id="3750.A0A498I635"/>
<feature type="repeat" description="PPR" evidence="3">
    <location>
        <begin position="181"/>
        <end position="215"/>
    </location>
</feature>
<evidence type="ECO:0000256" key="2">
    <source>
        <dbReference type="PROSITE-ProRule" id="PRU00175"/>
    </source>
</evidence>
<dbReference type="Gene3D" id="3.30.40.10">
    <property type="entry name" value="Zinc/RING finger domain, C3HC4 (zinc finger)"/>
    <property type="match status" value="1"/>
</dbReference>
<dbReference type="AlphaFoldDB" id="A0A498I635"/>
<gene>
    <name evidence="5" type="ORF">DVH24_023819</name>
</gene>
<dbReference type="SMART" id="SM00184">
    <property type="entry name" value="RING"/>
    <property type="match status" value="1"/>
</dbReference>
<dbReference type="InterPro" id="IPR002885">
    <property type="entry name" value="PPR_rpt"/>
</dbReference>
<dbReference type="GO" id="GO:0003729">
    <property type="term" value="F:mRNA binding"/>
    <property type="evidence" value="ECO:0007669"/>
    <property type="project" value="UniProtKB-ARBA"/>
</dbReference>
<sequence length="767" mass="86511">MSPKPSIIKSNCNPFDEITSLLQKCKHKDHLHQIHARIVTTGLVRKPSVASKLVASLVSIPLPATNSAARSIADGVKGLDSYTWNTIIRGHLAGNQPKEALLVYSHVRGKGLEVDSYTLQFAIKACRLMPLVLEGKQLHNQILKLGFGSEIIIQTSLVNMYGFFGELECMQQVFDETPQRDLVMWNSVVAAYSQHNFPYMALAVASAMAREGLRLNGSSVVSLLSACSFLKAIRKGKEVHGYVIRGQLVDNHDVFVYNALISMYSRCGVLSSARRIFQTMPMKNVVSWTSMINCYSDNDHLKEAFWLFEQMESEKIKPDEITILGVISMSLKFRSFKIAEWIDRYVERNGFRSTGSIAMLNALMDMHAKCGNIKKACEIFDGMEQKSLMSWTTIIHGLAMHSDGKQALAMFSQMQREGCKPDGVVFLNILSACSHAGMVVEARNCFNSMVNDYHMKPRMEHCGCMVDLLCRAGLVSEAFEFVQTMPDKPDAMIWRMLLGACQGQGDGSLARRILSQLREIGPKNSRDYGLLSNLYAAMDEWDNVKEIRREMKEKGVIKEDPGSSSIEMSSNGVFTSCEVWQEDSELADDSSPTKPEFLIDMYVQYSRYPPSFHEFKEQCHILTERITSWSVISNMLSQASVPYQVQPSMIQVISTRAREIASHPENMNRKTIRMVVHLTIGDYMLQFVRTKSTSIEELERVKIEGCGKQCVICLEEMQCGSEAIRMPCSHEYHESCIVKWLKMSLLCPLCRFEMSANPHDKLFVASF</sequence>
<dbReference type="SUPFAM" id="SSF57850">
    <property type="entry name" value="RING/U-box"/>
    <property type="match status" value="1"/>
</dbReference>
<keyword evidence="2" id="KW-0862">Zinc</keyword>
<dbReference type="InterPro" id="IPR013083">
    <property type="entry name" value="Znf_RING/FYVE/PHD"/>
</dbReference>
<name>A0A498I635_MALDO</name>
<dbReference type="Pfam" id="PF20431">
    <property type="entry name" value="E_motif"/>
    <property type="match status" value="1"/>
</dbReference>
<dbReference type="GO" id="GO:0005737">
    <property type="term" value="C:cytoplasm"/>
    <property type="evidence" value="ECO:0007669"/>
    <property type="project" value="UniProtKB-ARBA"/>
</dbReference>
<dbReference type="Proteomes" id="UP000290289">
    <property type="component" value="Chromosome 14"/>
</dbReference>
<feature type="repeat" description="PPR" evidence="3">
    <location>
        <begin position="387"/>
        <end position="421"/>
    </location>
</feature>
<dbReference type="InterPro" id="IPR046848">
    <property type="entry name" value="E_motif"/>
</dbReference>
<dbReference type="NCBIfam" id="TIGR00756">
    <property type="entry name" value="PPR"/>
    <property type="match status" value="5"/>
</dbReference>
<dbReference type="FunFam" id="1.25.40.10:FF:000073">
    <property type="entry name" value="Pentatricopeptide repeat-containing protein chloroplastic"/>
    <property type="match status" value="1"/>
</dbReference>
<accession>A0A498I635</accession>
<dbReference type="CDD" id="cd16454">
    <property type="entry name" value="RING-H2_PA-TM-RING"/>
    <property type="match status" value="1"/>
</dbReference>
<dbReference type="Gene3D" id="1.25.40.10">
    <property type="entry name" value="Tetratricopeptide repeat domain"/>
    <property type="match status" value="4"/>
</dbReference>
<keyword evidence="6" id="KW-1185">Reference proteome</keyword>
<feature type="domain" description="RING-type" evidence="4">
    <location>
        <begin position="710"/>
        <end position="751"/>
    </location>
</feature>
<feature type="repeat" description="PPR" evidence="3">
    <location>
        <begin position="284"/>
        <end position="318"/>
    </location>
</feature>
<evidence type="ECO:0000313" key="6">
    <source>
        <dbReference type="Proteomes" id="UP000290289"/>
    </source>
</evidence>
<dbReference type="Pfam" id="PF13041">
    <property type="entry name" value="PPR_2"/>
    <property type="match status" value="2"/>
</dbReference>
<dbReference type="FunFam" id="1.25.40.10:FF:000090">
    <property type="entry name" value="Pentatricopeptide repeat-containing protein, chloroplastic"/>
    <property type="match status" value="1"/>
</dbReference>
<keyword evidence="2" id="KW-0479">Metal-binding</keyword>
<keyword evidence="1" id="KW-0677">Repeat</keyword>
<keyword evidence="2" id="KW-0863">Zinc-finger</keyword>
<dbReference type="PROSITE" id="PS50089">
    <property type="entry name" value="ZF_RING_2"/>
    <property type="match status" value="1"/>
</dbReference>
<dbReference type="EMBL" id="RDQH01000340">
    <property type="protein sequence ID" value="RXH77545.1"/>
    <property type="molecule type" value="Genomic_DNA"/>
</dbReference>